<dbReference type="RefSeq" id="WP_161142276.1">
    <property type="nucleotide sequence ID" value="NZ_SPKJ01000106.1"/>
</dbReference>
<organism evidence="2 3">
    <name type="scientific">Propylenella binzhouense</name>
    <dbReference type="NCBI Taxonomy" id="2555902"/>
    <lineage>
        <taxon>Bacteria</taxon>
        <taxon>Pseudomonadati</taxon>
        <taxon>Pseudomonadota</taxon>
        <taxon>Alphaproteobacteria</taxon>
        <taxon>Hyphomicrobiales</taxon>
        <taxon>Propylenellaceae</taxon>
        <taxon>Propylenella</taxon>
    </lineage>
</organism>
<dbReference type="Proteomes" id="UP000773614">
    <property type="component" value="Unassembled WGS sequence"/>
</dbReference>
<evidence type="ECO:0000313" key="2">
    <source>
        <dbReference type="EMBL" id="MYZ49938.1"/>
    </source>
</evidence>
<evidence type="ECO:0000256" key="1">
    <source>
        <dbReference type="SAM" id="Phobius"/>
    </source>
</evidence>
<name>A0A964WVD5_9HYPH</name>
<accession>A0A964WVD5</accession>
<comment type="caution">
    <text evidence="2">The sequence shown here is derived from an EMBL/GenBank/DDBJ whole genome shotgun (WGS) entry which is preliminary data.</text>
</comment>
<keyword evidence="1" id="KW-0472">Membrane</keyword>
<evidence type="ECO:0000313" key="3">
    <source>
        <dbReference type="Proteomes" id="UP000773614"/>
    </source>
</evidence>
<gene>
    <name evidence="2" type="ORF">E4O86_19715</name>
</gene>
<feature type="transmembrane region" description="Helical" evidence="1">
    <location>
        <begin position="67"/>
        <end position="88"/>
    </location>
</feature>
<keyword evidence="1" id="KW-0812">Transmembrane</keyword>
<feature type="transmembrane region" description="Helical" evidence="1">
    <location>
        <begin position="39"/>
        <end position="55"/>
    </location>
</feature>
<protein>
    <submittedName>
        <fullName evidence="2">Uncharacterized protein</fullName>
    </submittedName>
</protein>
<keyword evidence="3" id="KW-1185">Reference proteome</keyword>
<keyword evidence="1" id="KW-1133">Transmembrane helix</keyword>
<proteinExistence type="predicted"/>
<reference evidence="2" key="1">
    <citation type="submission" date="2019-03" db="EMBL/GenBank/DDBJ databases">
        <title>Afifella sp. nov., isolated from activated sludge.</title>
        <authorList>
            <person name="Li Q."/>
            <person name="Liu Y."/>
        </authorList>
    </citation>
    <scope>NUCLEOTIDE SEQUENCE</scope>
    <source>
        <strain evidence="2">L72</strain>
    </source>
</reference>
<dbReference type="EMBL" id="SPKJ01000106">
    <property type="protein sequence ID" value="MYZ49938.1"/>
    <property type="molecule type" value="Genomic_DNA"/>
</dbReference>
<dbReference type="AlphaFoldDB" id="A0A964WVD5"/>
<sequence length="94" mass="10629">MPTWIAVLVAISLVTSWGPFVYARELASEDGKTAGLKPLWFGGVMNYYLVASVLKKHSKEGDRRARWAYWVYCLGSAIVPILIAAFFAQQFWSR</sequence>
<dbReference type="OrthoDB" id="8452430at2"/>